<dbReference type="InterPro" id="IPR019376">
    <property type="entry name" value="Myeloid_leukemia_factor"/>
</dbReference>
<gene>
    <name evidence="6" type="ORF">AYBTSS11_LOCUS4213</name>
</gene>
<feature type="compositionally biased region" description="Basic and acidic residues" evidence="5">
    <location>
        <begin position="183"/>
        <end position="214"/>
    </location>
</feature>
<keyword evidence="3" id="KW-0963">Cytoplasm</keyword>
<dbReference type="Gramene" id="rna-AYBTSS11_LOCUS4213">
    <property type="protein sequence ID" value="CAJ1928290.1"/>
    <property type="gene ID" value="gene-AYBTSS11_LOCUS4213"/>
</dbReference>
<dbReference type="AlphaFoldDB" id="A0AA86S6C8"/>
<reference evidence="6" key="1">
    <citation type="submission" date="2023-10" db="EMBL/GenBank/DDBJ databases">
        <authorList>
            <person name="Domelevo Entfellner J.-B."/>
        </authorList>
    </citation>
    <scope>NUCLEOTIDE SEQUENCE</scope>
</reference>
<evidence type="ECO:0000256" key="5">
    <source>
        <dbReference type="SAM" id="MobiDB-lite"/>
    </source>
</evidence>
<dbReference type="GO" id="GO:0005737">
    <property type="term" value="C:cytoplasm"/>
    <property type="evidence" value="ECO:0007669"/>
    <property type="project" value="UniProtKB-SubCell"/>
</dbReference>
<evidence type="ECO:0000313" key="6">
    <source>
        <dbReference type="EMBL" id="CAJ1928290.1"/>
    </source>
</evidence>
<evidence type="ECO:0000256" key="4">
    <source>
        <dbReference type="ARBA" id="ARBA00022553"/>
    </source>
</evidence>
<dbReference type="EMBL" id="OY731399">
    <property type="protein sequence ID" value="CAJ1928290.1"/>
    <property type="molecule type" value="Genomic_DNA"/>
</dbReference>
<feature type="compositionally biased region" description="Basic and acidic residues" evidence="5">
    <location>
        <begin position="102"/>
        <end position="111"/>
    </location>
</feature>
<evidence type="ECO:0000256" key="3">
    <source>
        <dbReference type="ARBA" id="ARBA00022490"/>
    </source>
</evidence>
<keyword evidence="7" id="KW-1185">Reference proteome</keyword>
<feature type="region of interest" description="Disordered" evidence="5">
    <location>
        <begin position="279"/>
        <end position="298"/>
    </location>
</feature>
<comment type="subcellular location">
    <subcellularLocation>
        <location evidence="1">Cytoplasm</location>
    </subcellularLocation>
</comment>
<protein>
    <submittedName>
        <fullName evidence="6">Uncharacterized protein</fullName>
    </submittedName>
</protein>
<evidence type="ECO:0000313" key="7">
    <source>
        <dbReference type="Proteomes" id="UP001189624"/>
    </source>
</evidence>
<organism evidence="6 7">
    <name type="scientific">Sphenostylis stenocarpa</name>
    <dbReference type="NCBI Taxonomy" id="92480"/>
    <lineage>
        <taxon>Eukaryota</taxon>
        <taxon>Viridiplantae</taxon>
        <taxon>Streptophyta</taxon>
        <taxon>Embryophyta</taxon>
        <taxon>Tracheophyta</taxon>
        <taxon>Spermatophyta</taxon>
        <taxon>Magnoliopsida</taxon>
        <taxon>eudicotyledons</taxon>
        <taxon>Gunneridae</taxon>
        <taxon>Pentapetalae</taxon>
        <taxon>rosids</taxon>
        <taxon>fabids</taxon>
        <taxon>Fabales</taxon>
        <taxon>Fabaceae</taxon>
        <taxon>Papilionoideae</taxon>
        <taxon>50 kb inversion clade</taxon>
        <taxon>NPAAA clade</taxon>
        <taxon>indigoferoid/millettioid clade</taxon>
        <taxon>Phaseoleae</taxon>
        <taxon>Sphenostylis</taxon>
    </lineage>
</organism>
<keyword evidence="4" id="KW-0597">Phosphoprotein</keyword>
<evidence type="ECO:0000256" key="2">
    <source>
        <dbReference type="ARBA" id="ARBA00008332"/>
    </source>
</evidence>
<sequence>MQGHRGGMDPLFNFGGSFAGFGGFDTFRPPRTLRRDPFDDPFFTRPPGSIFQSTPFGLNGDLFPLHMHPLGFLEQQALEPRKSRGVIIEELNSDEENEDAEEEKKHARADNEPFVELPNEEVEEIRSTSSDGVNIFQFTPFGLSGNLSPLHMYPSGFLEHQAPDPQKSRGPIIEELNSDDEKEDAREDEKENRRKHARSENEPADERQYDEAERKRRNSAITYGGANGTYYTSSKTRRTGIDGVSFEECKEADSAKRPATPIISGGIHNKVTFEECKEADSAKRQAPHIISRVSATHS</sequence>
<proteinExistence type="inferred from homology"/>
<comment type="similarity">
    <text evidence="2">Belongs to the MLF family.</text>
</comment>
<feature type="region of interest" description="Disordered" evidence="5">
    <location>
        <begin position="92"/>
        <end position="113"/>
    </location>
</feature>
<dbReference type="Proteomes" id="UP001189624">
    <property type="component" value="Chromosome 2"/>
</dbReference>
<accession>A0AA86S6C8</accession>
<evidence type="ECO:0000256" key="1">
    <source>
        <dbReference type="ARBA" id="ARBA00004496"/>
    </source>
</evidence>
<dbReference type="PANTHER" id="PTHR13105">
    <property type="entry name" value="MYELOID LEUKEMIA FACTOR"/>
    <property type="match status" value="1"/>
</dbReference>
<name>A0AA86S6C8_9FABA</name>
<feature type="region of interest" description="Disordered" evidence="5">
    <location>
        <begin position="155"/>
        <end position="238"/>
    </location>
</feature>
<feature type="compositionally biased region" description="Acidic residues" evidence="5">
    <location>
        <begin position="92"/>
        <end position="101"/>
    </location>
</feature>